<dbReference type="Proteomes" id="UP000321379">
    <property type="component" value="Unassembled WGS sequence"/>
</dbReference>
<evidence type="ECO:0000256" key="3">
    <source>
        <dbReference type="ARBA" id="ARBA00023136"/>
    </source>
</evidence>
<keyword evidence="2 6" id="KW-0732">Signal</keyword>
<dbReference type="InterPro" id="IPR006059">
    <property type="entry name" value="SBP"/>
</dbReference>
<keyword evidence="4" id="KW-0564">Palmitate</keyword>
<keyword evidence="3" id="KW-0472">Membrane</keyword>
<gene>
    <name evidence="7" type="ORF">FVP33_07040</name>
</gene>
<organism evidence="7 8">
    <name type="scientific">Lacisediminihabitans profunda</name>
    <dbReference type="NCBI Taxonomy" id="2594790"/>
    <lineage>
        <taxon>Bacteria</taxon>
        <taxon>Bacillati</taxon>
        <taxon>Actinomycetota</taxon>
        <taxon>Actinomycetes</taxon>
        <taxon>Micrococcales</taxon>
        <taxon>Microbacteriaceae</taxon>
        <taxon>Lacisediminihabitans</taxon>
    </lineage>
</organism>
<evidence type="ECO:0000256" key="1">
    <source>
        <dbReference type="ARBA" id="ARBA00022475"/>
    </source>
</evidence>
<reference evidence="7 8" key="1">
    <citation type="submission" date="2019-08" db="EMBL/GenBank/DDBJ databases">
        <title>Bacterial whole genome sequence for Glaciihabitans sp. CHu50b-6-2.</title>
        <authorList>
            <person name="Jin L."/>
        </authorList>
    </citation>
    <scope>NUCLEOTIDE SEQUENCE [LARGE SCALE GENOMIC DNA]</scope>
    <source>
        <strain evidence="7 8">CHu50b-6-2</strain>
    </source>
</reference>
<evidence type="ECO:0000256" key="2">
    <source>
        <dbReference type="ARBA" id="ARBA00022729"/>
    </source>
</evidence>
<dbReference type="Gene3D" id="3.40.190.10">
    <property type="entry name" value="Periplasmic binding protein-like II"/>
    <property type="match status" value="2"/>
</dbReference>
<evidence type="ECO:0000313" key="8">
    <source>
        <dbReference type="Proteomes" id="UP000321379"/>
    </source>
</evidence>
<feature type="signal peptide" evidence="6">
    <location>
        <begin position="1"/>
        <end position="20"/>
    </location>
</feature>
<keyword evidence="5" id="KW-0449">Lipoprotein</keyword>
<dbReference type="PANTHER" id="PTHR43649:SF33">
    <property type="entry name" value="POLYGALACTURONAN_RHAMNOGALACTURONAN-BINDING PROTEIN YTCQ"/>
    <property type="match status" value="1"/>
</dbReference>
<name>A0A5C8US17_9MICO</name>
<dbReference type="AlphaFoldDB" id="A0A5C8US17"/>
<dbReference type="PROSITE" id="PS51257">
    <property type="entry name" value="PROKAR_LIPOPROTEIN"/>
    <property type="match status" value="1"/>
</dbReference>
<keyword evidence="1" id="KW-1003">Cell membrane</keyword>
<dbReference type="PANTHER" id="PTHR43649">
    <property type="entry name" value="ARABINOSE-BINDING PROTEIN-RELATED"/>
    <property type="match status" value="1"/>
</dbReference>
<accession>A0A5C8US17</accession>
<evidence type="ECO:0000256" key="4">
    <source>
        <dbReference type="ARBA" id="ARBA00023139"/>
    </source>
</evidence>
<keyword evidence="8" id="KW-1185">Reference proteome</keyword>
<evidence type="ECO:0000256" key="6">
    <source>
        <dbReference type="SAM" id="SignalP"/>
    </source>
</evidence>
<feature type="chain" id="PRO_5039123614" evidence="6">
    <location>
        <begin position="21"/>
        <end position="422"/>
    </location>
</feature>
<proteinExistence type="predicted"/>
<dbReference type="EMBL" id="VRMG01000005">
    <property type="protein sequence ID" value="TXN31315.1"/>
    <property type="molecule type" value="Genomic_DNA"/>
</dbReference>
<dbReference type="InterPro" id="IPR050490">
    <property type="entry name" value="Bact_solute-bd_prot1"/>
</dbReference>
<dbReference type="Pfam" id="PF01547">
    <property type="entry name" value="SBP_bac_1"/>
    <property type="match status" value="1"/>
</dbReference>
<dbReference type="SUPFAM" id="SSF53850">
    <property type="entry name" value="Periplasmic binding protein-like II"/>
    <property type="match status" value="1"/>
</dbReference>
<sequence length="422" mass="44496">MSMRSRSLFVVAGATALVLALVGCGSAPGSSETKSTLEFQTGQSVDSVFLKQLTTITKKFESANPGITVDLRPSTSSYESDIKVRLASGNVPDIWWTHGWSLLRYSKFLVPLQNEAWAKDFNPALAPAMKNSHGQFFAFPVDTDVAGIIYNKDVLAASGVSVASLTTWDAFGRAAEKIAATGIAPITVSGKANGPAGNLADWIASGAYSKSELAELSSGTFVDAPYTHVLDLIAAWKKESLFNPDYVSATSDDMSRALATGKAAFAFSQNTTAGDALQYNPKANLGYFPVPSLTGGKPYLIGGEMNAFGISKTSKHLKDAKAFIAYLAKPANATVLAKAAGSIPGLTNVTPDLGVLQASYDSIVKPGKFPLVPYFDRVYLPNGMWNTMVTTTDSVVTGGHANVAAGVSTMAKDFARLDAQTK</sequence>
<protein>
    <submittedName>
        <fullName evidence="7">Carbohydrate ABC transporter substrate-binding protein</fullName>
    </submittedName>
</protein>
<evidence type="ECO:0000256" key="5">
    <source>
        <dbReference type="ARBA" id="ARBA00023288"/>
    </source>
</evidence>
<comment type="caution">
    <text evidence="7">The sequence shown here is derived from an EMBL/GenBank/DDBJ whole genome shotgun (WGS) entry which is preliminary data.</text>
</comment>
<evidence type="ECO:0000313" key="7">
    <source>
        <dbReference type="EMBL" id="TXN31315.1"/>
    </source>
</evidence>